<evidence type="ECO:0000256" key="1">
    <source>
        <dbReference type="ARBA" id="ARBA00004496"/>
    </source>
</evidence>
<evidence type="ECO:0000313" key="7">
    <source>
        <dbReference type="Ensembl" id="ENSXETP00000112224"/>
    </source>
</evidence>
<evidence type="ECO:0000256" key="5">
    <source>
        <dbReference type="RuleBase" id="RU361155"/>
    </source>
</evidence>
<proteinExistence type="inferred from homology"/>
<dbReference type="FunFam" id="3.40.50.300:FF:000433">
    <property type="entry name" value="Estrogen sulfotransferase"/>
    <property type="match status" value="1"/>
</dbReference>
<feature type="domain" description="Sulfotransferase" evidence="6">
    <location>
        <begin position="34"/>
        <end position="251"/>
    </location>
</feature>
<dbReference type="InterPro" id="IPR027417">
    <property type="entry name" value="P-loop_NTPase"/>
</dbReference>
<dbReference type="GO" id="GO:0008146">
    <property type="term" value="F:sulfotransferase activity"/>
    <property type="evidence" value="ECO:0007669"/>
    <property type="project" value="InterPro"/>
</dbReference>
<evidence type="ECO:0000256" key="3">
    <source>
        <dbReference type="ARBA" id="ARBA00022490"/>
    </source>
</evidence>
<accession>A0A803JW05</accession>
<dbReference type="Pfam" id="PF00685">
    <property type="entry name" value="Sulfotransfer_1"/>
    <property type="match status" value="1"/>
</dbReference>
<dbReference type="InterPro" id="IPR000863">
    <property type="entry name" value="Sulfotransferase_dom"/>
</dbReference>
<dbReference type="Gene3D" id="3.40.50.300">
    <property type="entry name" value="P-loop containing nucleotide triphosphate hydrolases"/>
    <property type="match status" value="1"/>
</dbReference>
<dbReference type="Ensembl" id="ENSXETT00000111732">
    <property type="protein sequence ID" value="ENSXETP00000112224"/>
    <property type="gene ID" value="ENSXETG00000031975"/>
</dbReference>
<dbReference type="GeneTree" id="ENSGT00940000159269"/>
<evidence type="ECO:0000256" key="2">
    <source>
        <dbReference type="ARBA" id="ARBA00005771"/>
    </source>
</evidence>
<gene>
    <name evidence="7" type="primary">sult2a1</name>
</gene>
<keyword evidence="3" id="KW-0963">Cytoplasm</keyword>
<dbReference type="EC" id="2.8.2.-" evidence="5"/>
<dbReference type="InParanoid" id="A0A803JW05"/>
<dbReference type="PANTHER" id="PTHR11783">
    <property type="entry name" value="SULFOTRANSFERASE SULT"/>
    <property type="match status" value="1"/>
</dbReference>
<reference evidence="7" key="2">
    <citation type="submission" date="2021-03" db="UniProtKB">
        <authorList>
            <consortium name="Ensembl"/>
        </authorList>
    </citation>
    <scope>IDENTIFICATION</scope>
</reference>
<name>A0A803JW05_XENTR</name>
<evidence type="ECO:0000259" key="6">
    <source>
        <dbReference type="Pfam" id="PF00685"/>
    </source>
</evidence>
<reference evidence="7" key="1">
    <citation type="journal article" date="2010" name="Science">
        <title>The genome of the Western clawed frog Xenopus tropicalis.</title>
        <authorList>
            <person name="Hellsten U."/>
            <person name="Harland R.M."/>
            <person name="Gilchrist M.J."/>
            <person name="Hendrix D."/>
            <person name="Jurka J."/>
            <person name="Kapitonov V."/>
            <person name="Ovcharenko I."/>
            <person name="Putnam N.H."/>
            <person name="Shu S."/>
            <person name="Taher L."/>
            <person name="Blitz I.L."/>
            <person name="Blumberg B."/>
            <person name="Dichmann D.S."/>
            <person name="Dubchak I."/>
            <person name="Amaya E."/>
            <person name="Detter J.C."/>
            <person name="Fletcher R."/>
            <person name="Gerhard D.S."/>
            <person name="Goodstein D."/>
            <person name="Graves T."/>
            <person name="Grigoriev I.V."/>
            <person name="Grimwood J."/>
            <person name="Kawashima T."/>
            <person name="Lindquist E."/>
            <person name="Lucas S.M."/>
            <person name="Mead P.E."/>
            <person name="Mitros T."/>
            <person name="Ogino H."/>
            <person name="Ohta Y."/>
            <person name="Poliakov A.V."/>
            <person name="Pollet N."/>
            <person name="Robert J."/>
            <person name="Salamov A."/>
            <person name="Sater A.K."/>
            <person name="Schmutz J."/>
            <person name="Terry A."/>
            <person name="Vize P.D."/>
            <person name="Warren W.C."/>
            <person name="Wells D."/>
            <person name="Wills A."/>
            <person name="Wilson R.K."/>
            <person name="Zimmerman L.B."/>
            <person name="Zorn A.M."/>
            <person name="Grainger R."/>
            <person name="Grammer T."/>
            <person name="Khokha M.K."/>
            <person name="Richardson P.M."/>
            <person name="Rokhsar D.S."/>
        </authorList>
    </citation>
    <scope>NUCLEOTIDE SEQUENCE [LARGE SCALE GENOMIC DNA]</scope>
    <source>
        <strain evidence="7">Nigerian</strain>
    </source>
</reference>
<organism evidence="7">
    <name type="scientific">Xenopus tropicalis</name>
    <name type="common">Western clawed frog</name>
    <name type="synonym">Silurana tropicalis</name>
    <dbReference type="NCBI Taxonomy" id="8364"/>
    <lineage>
        <taxon>Eukaryota</taxon>
        <taxon>Metazoa</taxon>
        <taxon>Chordata</taxon>
        <taxon>Craniata</taxon>
        <taxon>Vertebrata</taxon>
        <taxon>Euteleostomi</taxon>
        <taxon>Amphibia</taxon>
        <taxon>Batrachia</taxon>
        <taxon>Anura</taxon>
        <taxon>Pipoidea</taxon>
        <taxon>Pipidae</taxon>
        <taxon>Xenopodinae</taxon>
        <taxon>Xenopus</taxon>
        <taxon>Silurana</taxon>
    </lineage>
</organism>
<sequence length="318" mass="36699">MAFDYFLYKGVKFSPGSYSEELLNSVENEFQVLDDDVYIVTYPKSGTNWLIEILSLIKKDADPNWVNSVVIWLRSPWIETKEGQQQIKDVSRPRVLTSHLPFHIFPKSFFTSKAKIIYVMRNPKDIFVSLFFFAKIICHYKDPESFEQYLEDFLQGNILYNSWFDHVKGWMQMKDNSNFFIVTYEELHQDLRGCITRICKFIGKELDDAKIDLIAKHSSFEVMKENKMSNYSLGTKEFIDHTKGSFMRKGKRLLNGGCPIFLIILICNRKLSAAAYSEQLDFSHLALLPCTGAPHLRSRLAILCVSGTARAQCTLGSC</sequence>
<keyword evidence="4 5" id="KW-0808">Transferase</keyword>
<dbReference type="SUPFAM" id="SSF52540">
    <property type="entry name" value="P-loop containing nucleoside triphosphate hydrolases"/>
    <property type="match status" value="1"/>
</dbReference>
<dbReference type="AlphaFoldDB" id="A0A803JW05"/>
<dbReference type="GO" id="GO:0005737">
    <property type="term" value="C:cytoplasm"/>
    <property type="evidence" value="ECO:0007669"/>
    <property type="project" value="UniProtKB-SubCell"/>
</dbReference>
<comment type="similarity">
    <text evidence="2 5">Belongs to the sulfotransferase 1 family.</text>
</comment>
<dbReference type="Bgee" id="ENSXETG00000031975">
    <property type="expression patterns" value="Expressed in testis and 12 other cell types or tissues"/>
</dbReference>
<evidence type="ECO:0000256" key="4">
    <source>
        <dbReference type="ARBA" id="ARBA00022679"/>
    </source>
</evidence>
<protein>
    <recommendedName>
        <fullName evidence="5">Sulfotransferase</fullName>
        <ecNumber evidence="5">2.8.2.-</ecNumber>
    </recommendedName>
</protein>
<comment type="subcellular location">
    <subcellularLocation>
        <location evidence="1">Cytoplasm</location>
    </subcellularLocation>
</comment>